<dbReference type="GeneID" id="105361960"/>
<organism evidence="2 3">
    <name type="scientific">Ceratosolen solmsi marchali</name>
    <dbReference type="NCBI Taxonomy" id="326594"/>
    <lineage>
        <taxon>Eukaryota</taxon>
        <taxon>Metazoa</taxon>
        <taxon>Ecdysozoa</taxon>
        <taxon>Arthropoda</taxon>
        <taxon>Hexapoda</taxon>
        <taxon>Insecta</taxon>
        <taxon>Pterygota</taxon>
        <taxon>Neoptera</taxon>
        <taxon>Endopterygota</taxon>
        <taxon>Hymenoptera</taxon>
        <taxon>Apocrita</taxon>
        <taxon>Proctotrupomorpha</taxon>
        <taxon>Chalcidoidea</taxon>
        <taxon>Agaonidae</taxon>
        <taxon>Agaoninae</taxon>
        <taxon>Ceratosolen</taxon>
    </lineage>
</organism>
<accession>A0AAJ6YGE1</accession>
<feature type="signal peptide" evidence="1">
    <location>
        <begin position="1"/>
        <end position="22"/>
    </location>
</feature>
<gene>
    <name evidence="3" type="primary">LOC105361960</name>
</gene>
<dbReference type="Proteomes" id="UP000695007">
    <property type="component" value="Unplaced"/>
</dbReference>
<evidence type="ECO:0000256" key="1">
    <source>
        <dbReference type="SAM" id="SignalP"/>
    </source>
</evidence>
<dbReference type="AlphaFoldDB" id="A0AAJ6YGE1"/>
<sequence>MRLTRISVILACCFIMLSYVGSAPAPQEPFFELPVQLVGFPVIIAAVRITNFVKKLAYSLNPQTYMNRTKRTLPRPHDEEILDVGTVEKKLIAELGENVCIYERICAKYAEITLQKRSRERALDWDVVFSQYKSSPNLMKENYLLSVFLGDIVGSPRLCHQLAKRGRECTIPLSD</sequence>
<protein>
    <submittedName>
        <fullName evidence="3">Uncharacterized protein LOC105361960</fullName>
    </submittedName>
</protein>
<name>A0AAJ6YGE1_9HYME</name>
<feature type="chain" id="PRO_5042535552" evidence="1">
    <location>
        <begin position="23"/>
        <end position="175"/>
    </location>
</feature>
<keyword evidence="2" id="KW-1185">Reference proteome</keyword>
<proteinExistence type="predicted"/>
<keyword evidence="1" id="KW-0732">Signal</keyword>
<dbReference type="KEGG" id="csol:105361960"/>
<evidence type="ECO:0000313" key="3">
    <source>
        <dbReference type="RefSeq" id="XP_011497583.1"/>
    </source>
</evidence>
<reference evidence="3" key="1">
    <citation type="submission" date="2025-08" db="UniProtKB">
        <authorList>
            <consortium name="RefSeq"/>
        </authorList>
    </citation>
    <scope>IDENTIFICATION</scope>
</reference>
<dbReference type="RefSeq" id="XP_011497583.1">
    <property type="nucleotide sequence ID" value="XM_011499281.1"/>
</dbReference>
<evidence type="ECO:0000313" key="2">
    <source>
        <dbReference type="Proteomes" id="UP000695007"/>
    </source>
</evidence>